<dbReference type="InterPro" id="IPR001217">
    <property type="entry name" value="STAT"/>
</dbReference>
<dbReference type="Proteomes" id="UP000596742">
    <property type="component" value="Unassembled WGS sequence"/>
</dbReference>
<dbReference type="Gene3D" id="1.10.238.10">
    <property type="entry name" value="EF-hand"/>
    <property type="match status" value="1"/>
</dbReference>
<reference evidence="2" key="1">
    <citation type="submission" date="2018-11" db="EMBL/GenBank/DDBJ databases">
        <authorList>
            <person name="Alioto T."/>
            <person name="Alioto T."/>
        </authorList>
    </citation>
    <scope>NUCLEOTIDE SEQUENCE</scope>
</reference>
<evidence type="ECO:0000313" key="3">
    <source>
        <dbReference type="Proteomes" id="UP000596742"/>
    </source>
</evidence>
<evidence type="ECO:0000313" key="2">
    <source>
        <dbReference type="EMBL" id="VDI04322.1"/>
    </source>
</evidence>
<proteinExistence type="predicted"/>
<keyword evidence="1" id="KW-0727">SH2 domain</keyword>
<protein>
    <submittedName>
        <fullName evidence="2">Signal transducer and activator of transcription 5B</fullName>
    </submittedName>
</protein>
<accession>A0A8B6CF35</accession>
<dbReference type="SUPFAM" id="SSF49417">
    <property type="entry name" value="p53-like transcription factors"/>
    <property type="match status" value="1"/>
</dbReference>
<gene>
    <name evidence="2" type="ORF">MGAL_10B094276</name>
</gene>
<keyword evidence="3" id="KW-1185">Reference proteome</keyword>
<sequence>MSGSSNNFMGSSILYSGESGNYASCHVTFDMFCKDKLRKHEFTFWDLFYSIMRVTKDHLYVAWNEGNIAGFISKAKTEMCMKEISFAV</sequence>
<dbReference type="GO" id="GO:0003700">
    <property type="term" value="F:DNA-binding transcription factor activity"/>
    <property type="evidence" value="ECO:0007669"/>
    <property type="project" value="InterPro"/>
</dbReference>
<dbReference type="OrthoDB" id="19300at2759"/>
<dbReference type="GO" id="GO:0007165">
    <property type="term" value="P:signal transduction"/>
    <property type="evidence" value="ECO:0007669"/>
    <property type="project" value="InterPro"/>
</dbReference>
<organism evidence="2 3">
    <name type="scientific">Mytilus galloprovincialis</name>
    <name type="common">Mediterranean mussel</name>
    <dbReference type="NCBI Taxonomy" id="29158"/>
    <lineage>
        <taxon>Eukaryota</taxon>
        <taxon>Metazoa</taxon>
        <taxon>Spiralia</taxon>
        <taxon>Lophotrochozoa</taxon>
        <taxon>Mollusca</taxon>
        <taxon>Bivalvia</taxon>
        <taxon>Autobranchia</taxon>
        <taxon>Pteriomorphia</taxon>
        <taxon>Mytilida</taxon>
        <taxon>Mytiloidea</taxon>
        <taxon>Mytilidae</taxon>
        <taxon>Mytilinae</taxon>
        <taxon>Mytilus</taxon>
    </lineage>
</organism>
<dbReference type="PANTHER" id="PTHR11801">
    <property type="entry name" value="SIGNAL TRANSDUCER AND ACTIVATOR OF TRANSCRIPTION"/>
    <property type="match status" value="1"/>
</dbReference>
<dbReference type="InterPro" id="IPR008967">
    <property type="entry name" value="p53-like_TF_DNA-bd_sf"/>
</dbReference>
<dbReference type="AlphaFoldDB" id="A0A8B6CF35"/>
<name>A0A8B6CF35_MYTGA</name>
<comment type="caution">
    <text evidence="2">The sequence shown here is derived from an EMBL/GenBank/DDBJ whole genome shotgun (WGS) entry which is preliminary data.</text>
</comment>
<dbReference type="EMBL" id="UYJE01001692">
    <property type="protein sequence ID" value="VDI04322.1"/>
    <property type="molecule type" value="Genomic_DNA"/>
</dbReference>
<evidence type="ECO:0000256" key="1">
    <source>
        <dbReference type="ARBA" id="ARBA00022999"/>
    </source>
</evidence>